<dbReference type="InterPro" id="IPR000914">
    <property type="entry name" value="SBP_5_dom"/>
</dbReference>
<keyword evidence="3 4" id="KW-0732">Signal</keyword>
<keyword evidence="7" id="KW-1185">Reference proteome</keyword>
<dbReference type="AlphaFoldDB" id="A0A3N4RH37"/>
<gene>
    <name evidence="6" type="ORF">EDD38_6953</name>
</gene>
<keyword evidence="2" id="KW-0813">Transport</keyword>
<protein>
    <submittedName>
        <fullName evidence="6">Peptide/nickel transport system substrate-binding protein</fullName>
    </submittedName>
</protein>
<reference evidence="6 7" key="1">
    <citation type="submission" date="2018-11" db="EMBL/GenBank/DDBJ databases">
        <title>Sequencing the genomes of 1000 actinobacteria strains.</title>
        <authorList>
            <person name="Klenk H.-P."/>
        </authorList>
    </citation>
    <scope>NUCLEOTIDE SEQUENCE [LARGE SCALE GENOMIC DNA]</scope>
    <source>
        <strain evidence="6 7">DSM 44781</strain>
    </source>
</reference>
<evidence type="ECO:0000313" key="6">
    <source>
        <dbReference type="EMBL" id="RPE27667.1"/>
    </source>
</evidence>
<organism evidence="6 7">
    <name type="scientific">Kitasatospora cineracea</name>
    <dbReference type="NCBI Taxonomy" id="88074"/>
    <lineage>
        <taxon>Bacteria</taxon>
        <taxon>Bacillati</taxon>
        <taxon>Actinomycetota</taxon>
        <taxon>Actinomycetes</taxon>
        <taxon>Kitasatosporales</taxon>
        <taxon>Streptomycetaceae</taxon>
        <taxon>Kitasatospora</taxon>
    </lineage>
</organism>
<feature type="domain" description="Solute-binding protein family 5" evidence="5">
    <location>
        <begin position="88"/>
        <end position="454"/>
    </location>
</feature>
<feature type="signal peptide" evidence="4">
    <location>
        <begin position="1"/>
        <end position="22"/>
    </location>
</feature>
<dbReference type="GO" id="GO:0043190">
    <property type="term" value="C:ATP-binding cassette (ABC) transporter complex"/>
    <property type="evidence" value="ECO:0007669"/>
    <property type="project" value="InterPro"/>
</dbReference>
<dbReference type="GO" id="GO:0042597">
    <property type="term" value="C:periplasmic space"/>
    <property type="evidence" value="ECO:0007669"/>
    <property type="project" value="UniProtKB-ARBA"/>
</dbReference>
<dbReference type="GO" id="GO:0015833">
    <property type="term" value="P:peptide transport"/>
    <property type="evidence" value="ECO:0007669"/>
    <property type="project" value="TreeGrafter"/>
</dbReference>
<evidence type="ECO:0000256" key="1">
    <source>
        <dbReference type="ARBA" id="ARBA00005695"/>
    </source>
</evidence>
<dbReference type="PROSITE" id="PS51257">
    <property type="entry name" value="PROKAR_LIPOPROTEIN"/>
    <property type="match status" value="1"/>
</dbReference>
<sequence length="567" mass="60676">MRRSTALRALALVAAVGLGATACTDSGGSKSTDAGADRTLVVESTPMPSFTENYNPFDGNSFLSAQNARSLIFEPLFQFNTLKADQPPIPWLAKSFAWSNDNRTLTLALQSGINFSDGKPFTSADVKFTFEMLKANPATNTGGAPLPSSITTPDATTVVLDFDGPQKANFIGIGNQLIVPEHIWSTISSPGNAVVKADQAIGTGPYLVDRFTAQNVTFKVNPVFREKPKVQHVSFPAYATNDAATLALNNGEIDLTGNNITNVQNTFVGKDPEHHHLFQATAPYFPAANTVSLMLNNKSTTSPALADPAVRKAISAGLNRRAYASQCETDYARPATSSGGLLLPADQAMVNPALANDLKPDADAAQVDSLLGAAGWTKDGSGKWTRDGKTIKFTVIDPNSFSDYWCTAQAMAKDLNALGFDVSTNGAFDFNSWNTAITTGNYEAAIHWGQGGTPFQRLQYVLDPGMGAEAGQVAAGDFSKYDSPKVRDAVKAFQNAADAAAEKTALNTLQQIMSDDVPAVPVFYGAAWYEYNDTDFTGWPNESDPYVNPAPNSQAYEYIILHLSPRD</sequence>
<dbReference type="PIRSF" id="PIRSF002741">
    <property type="entry name" value="MppA"/>
    <property type="match status" value="1"/>
</dbReference>
<evidence type="ECO:0000259" key="5">
    <source>
        <dbReference type="Pfam" id="PF00496"/>
    </source>
</evidence>
<dbReference type="Gene3D" id="3.40.190.10">
    <property type="entry name" value="Periplasmic binding protein-like II"/>
    <property type="match status" value="1"/>
</dbReference>
<dbReference type="CDD" id="cd08509">
    <property type="entry name" value="PBP2_TmCBP_oligosaccharides_like"/>
    <property type="match status" value="1"/>
</dbReference>
<evidence type="ECO:0000313" key="7">
    <source>
        <dbReference type="Proteomes" id="UP000266906"/>
    </source>
</evidence>
<evidence type="ECO:0000256" key="4">
    <source>
        <dbReference type="SAM" id="SignalP"/>
    </source>
</evidence>
<dbReference type="SUPFAM" id="SSF53850">
    <property type="entry name" value="Periplasmic binding protein-like II"/>
    <property type="match status" value="1"/>
</dbReference>
<accession>A0A3N4RH37</accession>
<proteinExistence type="inferred from homology"/>
<name>A0A3N4RH37_9ACTN</name>
<evidence type="ECO:0000256" key="3">
    <source>
        <dbReference type="ARBA" id="ARBA00022729"/>
    </source>
</evidence>
<feature type="chain" id="PRO_5017938499" evidence="4">
    <location>
        <begin position="23"/>
        <end position="567"/>
    </location>
</feature>
<dbReference type="InterPro" id="IPR039424">
    <property type="entry name" value="SBP_5"/>
</dbReference>
<dbReference type="Proteomes" id="UP000266906">
    <property type="component" value="Unassembled WGS sequence"/>
</dbReference>
<dbReference type="GO" id="GO:1904680">
    <property type="term" value="F:peptide transmembrane transporter activity"/>
    <property type="evidence" value="ECO:0007669"/>
    <property type="project" value="TreeGrafter"/>
</dbReference>
<comment type="similarity">
    <text evidence="1">Belongs to the bacterial solute-binding protein 5 family.</text>
</comment>
<comment type="caution">
    <text evidence="6">The sequence shown here is derived from an EMBL/GenBank/DDBJ whole genome shotgun (WGS) entry which is preliminary data.</text>
</comment>
<dbReference type="InterPro" id="IPR030678">
    <property type="entry name" value="Peptide/Ni-bd"/>
</dbReference>
<dbReference type="RefSeq" id="WP_123821201.1">
    <property type="nucleotide sequence ID" value="NZ_RKQG01000003.1"/>
</dbReference>
<dbReference type="PANTHER" id="PTHR30290">
    <property type="entry name" value="PERIPLASMIC BINDING COMPONENT OF ABC TRANSPORTER"/>
    <property type="match status" value="1"/>
</dbReference>
<dbReference type="Gene3D" id="3.90.76.10">
    <property type="entry name" value="Dipeptide-binding Protein, Domain 1"/>
    <property type="match status" value="1"/>
</dbReference>
<dbReference type="Pfam" id="PF00496">
    <property type="entry name" value="SBP_bac_5"/>
    <property type="match status" value="1"/>
</dbReference>
<dbReference type="PANTHER" id="PTHR30290:SF9">
    <property type="entry name" value="OLIGOPEPTIDE-BINDING PROTEIN APPA"/>
    <property type="match status" value="1"/>
</dbReference>
<evidence type="ECO:0000256" key="2">
    <source>
        <dbReference type="ARBA" id="ARBA00022448"/>
    </source>
</evidence>
<dbReference type="Gene3D" id="3.10.105.10">
    <property type="entry name" value="Dipeptide-binding Protein, Domain 3"/>
    <property type="match status" value="1"/>
</dbReference>
<dbReference type="EMBL" id="RKQG01000003">
    <property type="protein sequence ID" value="RPE27667.1"/>
    <property type="molecule type" value="Genomic_DNA"/>
</dbReference>